<dbReference type="InterPro" id="IPR003439">
    <property type="entry name" value="ABC_transporter-like_ATP-bd"/>
</dbReference>
<keyword evidence="11" id="KW-0472">Membrane</keyword>
<evidence type="ECO:0000256" key="7">
    <source>
        <dbReference type="ARBA" id="ARBA00022840"/>
    </source>
</evidence>
<evidence type="ECO:0000256" key="15">
    <source>
        <dbReference type="ARBA" id="ARBA00048610"/>
    </source>
</evidence>
<dbReference type="GO" id="GO:0005524">
    <property type="term" value="F:ATP binding"/>
    <property type="evidence" value="ECO:0007669"/>
    <property type="project" value="UniProtKB-KW"/>
</dbReference>
<keyword evidence="7 17" id="KW-0067">ATP-binding</keyword>
<dbReference type="PANTHER" id="PTHR43297">
    <property type="entry name" value="OLIGOPEPTIDE TRANSPORT ATP-BINDING PROTEIN APPD"/>
    <property type="match status" value="1"/>
</dbReference>
<feature type="domain" description="ABC transporter" evidence="16">
    <location>
        <begin position="14"/>
        <end position="255"/>
    </location>
</feature>
<comment type="catalytic activity">
    <reaction evidence="15">
        <text>Ni(2+)(out) + ATP + H2O = Ni(2+)(in) + ADP + phosphate + H(+)</text>
        <dbReference type="Rhea" id="RHEA:15557"/>
        <dbReference type="ChEBI" id="CHEBI:15377"/>
        <dbReference type="ChEBI" id="CHEBI:15378"/>
        <dbReference type="ChEBI" id="CHEBI:30616"/>
        <dbReference type="ChEBI" id="CHEBI:43474"/>
        <dbReference type="ChEBI" id="CHEBI:49786"/>
        <dbReference type="ChEBI" id="CHEBI:456216"/>
        <dbReference type="EC" id="7.2.2.11"/>
    </reaction>
    <physiologicalReaction direction="left-to-right" evidence="15">
        <dbReference type="Rhea" id="RHEA:15558"/>
    </physiologicalReaction>
</comment>
<name>A0A1G4R424_9BACL</name>
<dbReference type="EMBL" id="FMTT01000011">
    <property type="protein sequence ID" value="SCW51468.1"/>
    <property type="molecule type" value="Genomic_DNA"/>
</dbReference>
<dbReference type="EC" id="7.2.2.11" evidence="13"/>
<evidence type="ECO:0000256" key="4">
    <source>
        <dbReference type="ARBA" id="ARBA00022475"/>
    </source>
</evidence>
<evidence type="ECO:0000256" key="13">
    <source>
        <dbReference type="ARBA" id="ARBA00039098"/>
    </source>
</evidence>
<gene>
    <name evidence="17" type="ORF">SAMN04487970_1011132</name>
</gene>
<dbReference type="Proteomes" id="UP000198601">
    <property type="component" value="Unassembled WGS sequence"/>
</dbReference>
<dbReference type="STRING" id="624147.SAMN04487970_1011132"/>
<accession>A0A1G4R424</accession>
<dbReference type="InterPro" id="IPR017871">
    <property type="entry name" value="ABC_transporter-like_CS"/>
</dbReference>
<organism evidence="17 18">
    <name type="scientific">Paenibacillus tianmuensis</name>
    <dbReference type="NCBI Taxonomy" id="624147"/>
    <lineage>
        <taxon>Bacteria</taxon>
        <taxon>Bacillati</taxon>
        <taxon>Bacillota</taxon>
        <taxon>Bacilli</taxon>
        <taxon>Bacillales</taxon>
        <taxon>Paenibacillaceae</taxon>
        <taxon>Paenibacillus</taxon>
    </lineage>
</organism>
<keyword evidence="8" id="KW-1278">Translocase</keyword>
<keyword evidence="18" id="KW-1185">Reference proteome</keyword>
<evidence type="ECO:0000313" key="17">
    <source>
        <dbReference type="EMBL" id="SCW51468.1"/>
    </source>
</evidence>
<dbReference type="PANTHER" id="PTHR43297:SF13">
    <property type="entry name" value="NICKEL ABC TRANSPORTER, ATP-BINDING PROTEIN"/>
    <property type="match status" value="1"/>
</dbReference>
<protein>
    <recommendedName>
        <fullName evidence="14">Nickel import system ATP-binding protein NikD</fullName>
        <ecNumber evidence="13">7.2.2.11</ecNumber>
    </recommendedName>
</protein>
<dbReference type="GO" id="GO:0016887">
    <property type="term" value="F:ATP hydrolysis activity"/>
    <property type="evidence" value="ECO:0007669"/>
    <property type="project" value="InterPro"/>
</dbReference>
<evidence type="ECO:0000256" key="14">
    <source>
        <dbReference type="ARBA" id="ARBA00044143"/>
    </source>
</evidence>
<dbReference type="AlphaFoldDB" id="A0A1G4R424"/>
<evidence type="ECO:0000256" key="3">
    <source>
        <dbReference type="ARBA" id="ARBA00022448"/>
    </source>
</evidence>
<dbReference type="GO" id="GO:0015413">
    <property type="term" value="F:ABC-type nickel transporter activity"/>
    <property type="evidence" value="ECO:0007669"/>
    <property type="project" value="UniProtKB-EC"/>
</dbReference>
<keyword evidence="9" id="KW-0406">Ion transport</keyword>
<dbReference type="SUPFAM" id="SSF52540">
    <property type="entry name" value="P-loop containing nucleoside triphosphate hydrolases"/>
    <property type="match status" value="1"/>
</dbReference>
<reference evidence="18" key="1">
    <citation type="submission" date="2016-10" db="EMBL/GenBank/DDBJ databases">
        <authorList>
            <person name="Varghese N."/>
            <person name="Submissions S."/>
        </authorList>
    </citation>
    <scope>NUCLEOTIDE SEQUENCE [LARGE SCALE GENOMIC DNA]</scope>
    <source>
        <strain evidence="18">CGMCC 1.8946</strain>
    </source>
</reference>
<keyword evidence="4" id="KW-1003">Cell membrane</keyword>
<sequence length="317" mass="34007">MPESMPETIHVPVLEVNDLSVAFTRYDRGLRQSTVEVIRSLQLTVGRGELLAVVGSSGSGKSLLAHAILGILPDNAAVSGTLRYEGEPLTPARQEALRGKEIALVPQSVNFLDPLMRVGDQVQSSVREGDAVAAVRRIFDRYRLVPGTERLFPFQLSGGMARRVLVSTATVGGPRLVIADEPTPGLDPAAVQETLSRFRELADEGCAVLLITHDIESVLPFANNVAVFYAGTTVETSPAGDFSGDGARLRHPYSRALWQALPQNGFTPIPGIQPHPSALPPGCLFAPRCAAASSDCSRERPEMRELRGGTVRCIHAT</sequence>
<evidence type="ECO:0000256" key="8">
    <source>
        <dbReference type="ARBA" id="ARBA00022967"/>
    </source>
</evidence>
<dbReference type="InterPro" id="IPR003593">
    <property type="entry name" value="AAA+_ATPase"/>
</dbReference>
<evidence type="ECO:0000256" key="5">
    <source>
        <dbReference type="ARBA" id="ARBA00022596"/>
    </source>
</evidence>
<evidence type="ECO:0000259" key="16">
    <source>
        <dbReference type="PROSITE" id="PS50893"/>
    </source>
</evidence>
<dbReference type="SMART" id="SM00382">
    <property type="entry name" value="AAA"/>
    <property type="match status" value="1"/>
</dbReference>
<evidence type="ECO:0000256" key="1">
    <source>
        <dbReference type="ARBA" id="ARBA00004202"/>
    </source>
</evidence>
<dbReference type="PROSITE" id="PS50893">
    <property type="entry name" value="ABC_TRANSPORTER_2"/>
    <property type="match status" value="1"/>
</dbReference>
<dbReference type="InterPro" id="IPR027417">
    <property type="entry name" value="P-loop_NTPase"/>
</dbReference>
<dbReference type="InterPro" id="IPR050388">
    <property type="entry name" value="ABC_Ni/Peptide_Import"/>
</dbReference>
<dbReference type="PROSITE" id="PS00211">
    <property type="entry name" value="ABC_TRANSPORTER_1"/>
    <property type="match status" value="1"/>
</dbReference>
<dbReference type="GO" id="GO:0015833">
    <property type="term" value="P:peptide transport"/>
    <property type="evidence" value="ECO:0007669"/>
    <property type="project" value="InterPro"/>
</dbReference>
<evidence type="ECO:0000256" key="10">
    <source>
        <dbReference type="ARBA" id="ARBA00023112"/>
    </source>
</evidence>
<keyword evidence="10" id="KW-0921">Nickel transport</keyword>
<evidence type="ECO:0000256" key="6">
    <source>
        <dbReference type="ARBA" id="ARBA00022741"/>
    </source>
</evidence>
<comment type="subcellular location">
    <subcellularLocation>
        <location evidence="1">Cell membrane</location>
        <topology evidence="1">Peripheral membrane protein</topology>
    </subcellularLocation>
</comment>
<comment type="similarity">
    <text evidence="2">Belongs to the ABC transporter superfamily.</text>
</comment>
<keyword evidence="3" id="KW-0813">Transport</keyword>
<dbReference type="GO" id="GO:0005886">
    <property type="term" value="C:plasma membrane"/>
    <property type="evidence" value="ECO:0007669"/>
    <property type="project" value="UniProtKB-SubCell"/>
</dbReference>
<dbReference type="Gene3D" id="3.40.50.300">
    <property type="entry name" value="P-loop containing nucleotide triphosphate hydrolases"/>
    <property type="match status" value="1"/>
</dbReference>
<evidence type="ECO:0000256" key="9">
    <source>
        <dbReference type="ARBA" id="ARBA00023065"/>
    </source>
</evidence>
<dbReference type="NCBIfam" id="TIGR01727">
    <property type="entry name" value="oligo_HPY"/>
    <property type="match status" value="1"/>
</dbReference>
<evidence type="ECO:0000313" key="18">
    <source>
        <dbReference type="Proteomes" id="UP000198601"/>
    </source>
</evidence>
<keyword evidence="5" id="KW-0533">Nickel</keyword>
<keyword evidence="6" id="KW-0547">Nucleotide-binding</keyword>
<evidence type="ECO:0000256" key="2">
    <source>
        <dbReference type="ARBA" id="ARBA00005417"/>
    </source>
</evidence>
<comment type="subunit">
    <text evidence="12">The complex is composed of two ATP-binding proteins (NikD and NikE), two transmembrane proteins (NikB and NikC) and a solute-binding protein (NikA).</text>
</comment>
<proteinExistence type="inferred from homology"/>
<evidence type="ECO:0000256" key="12">
    <source>
        <dbReference type="ARBA" id="ARBA00038669"/>
    </source>
</evidence>
<dbReference type="InterPro" id="IPR013563">
    <property type="entry name" value="Oligopep_ABC_C"/>
</dbReference>
<dbReference type="Pfam" id="PF08352">
    <property type="entry name" value="oligo_HPY"/>
    <property type="match status" value="1"/>
</dbReference>
<evidence type="ECO:0000256" key="11">
    <source>
        <dbReference type="ARBA" id="ARBA00023136"/>
    </source>
</evidence>
<dbReference type="Pfam" id="PF00005">
    <property type="entry name" value="ABC_tran"/>
    <property type="match status" value="1"/>
</dbReference>